<dbReference type="InterPro" id="IPR003739">
    <property type="entry name" value="Lys_aminomutase/Glu_NH3_mut"/>
</dbReference>
<keyword evidence="1" id="KW-0411">Iron-sulfur</keyword>
<keyword evidence="1" id="KW-0408">Iron</keyword>
<accession>A0ABR3WHA2</accession>
<dbReference type="SUPFAM" id="SSF102114">
    <property type="entry name" value="Radical SAM enzymes"/>
    <property type="match status" value="1"/>
</dbReference>
<evidence type="ECO:0000313" key="4">
    <source>
        <dbReference type="Proteomes" id="UP001583177"/>
    </source>
</evidence>
<reference evidence="3 4" key="1">
    <citation type="journal article" date="2024" name="IMA Fungus">
        <title>IMA Genome - F19 : A genome assembly and annotation guide to empower mycologists, including annotated draft genome sequences of Ceratocystis pirilliformis, Diaporthe australafricana, Fusarium ophioides, Paecilomyces lecythidis, and Sporothrix stenoceras.</title>
        <authorList>
            <person name="Aylward J."/>
            <person name="Wilson A.M."/>
            <person name="Visagie C.M."/>
            <person name="Spraker J."/>
            <person name="Barnes I."/>
            <person name="Buitendag C."/>
            <person name="Ceriani C."/>
            <person name="Del Mar Angel L."/>
            <person name="du Plessis D."/>
            <person name="Fuchs T."/>
            <person name="Gasser K."/>
            <person name="Kramer D."/>
            <person name="Li W."/>
            <person name="Munsamy K."/>
            <person name="Piso A."/>
            <person name="Price J.L."/>
            <person name="Sonnekus B."/>
            <person name="Thomas C."/>
            <person name="van der Nest A."/>
            <person name="van Dijk A."/>
            <person name="van Heerden A."/>
            <person name="van Vuuren N."/>
            <person name="Yilmaz N."/>
            <person name="Duong T.A."/>
            <person name="van der Merwe N.A."/>
            <person name="Wingfield M.J."/>
            <person name="Wingfield B.D."/>
        </authorList>
    </citation>
    <scope>NUCLEOTIDE SEQUENCE [LARGE SCALE GENOMIC DNA]</scope>
    <source>
        <strain evidence="3 4">CMW 18300</strain>
    </source>
</reference>
<feature type="compositionally biased region" description="Polar residues" evidence="2">
    <location>
        <begin position="501"/>
        <end position="510"/>
    </location>
</feature>
<dbReference type="InterPro" id="IPR013785">
    <property type="entry name" value="Aldolase_TIM"/>
</dbReference>
<dbReference type="EMBL" id="JAWRVE010000083">
    <property type="protein sequence ID" value="KAL1861711.1"/>
    <property type="molecule type" value="Genomic_DNA"/>
</dbReference>
<feature type="region of interest" description="Disordered" evidence="2">
    <location>
        <begin position="471"/>
        <end position="527"/>
    </location>
</feature>
<feature type="compositionally biased region" description="Basic and acidic residues" evidence="2">
    <location>
        <begin position="471"/>
        <end position="497"/>
    </location>
</feature>
<sequence length="527" mass="59909">MSAVARVTLSSTLKRSLPRRPLLLPQRRGLASHTHDQTIRPSDEHPAYELMRNTFFKSYHPVSTAISWGEEFWRSVPAYRDVSFKEFLSYRWSTKNTVDSDHRLHRFLNDVMPDEIPEGAGTQSKEEFMEDVFRGLKASTIPYLLSRINWQDPRNDPIFRQFIPLKSLLLPNHPKLSLDSLGEKRDMKVEGLVHRYPDKALFIVGADTECVTKETFKPGRRRWDEIFTYIEANDQIQDIVVSGGDAFYIQPEHIRMIGDRLIKIPHIRRFRFASKGLAVAPMRFVDPVDDWANALIEVSQKAREAGKEMALHTHFNHPNEISWVTEAAAQRLYKAAVTVRNQTVLLKNVNDNVETMSSLIKKLANNHVTPYYVYICDMVENSEHHRTTLQTMLDLEAQIQGSTAGFNIPKFIVDLPGGGGKRVASTWQSYNRETGVSTFEAPAVTGAAGARGARDKPKVFEYYDPIGHGKDARVSLDEKSPMNLDEKSPATPDEKRPVTLNKKNSVNTDGIRSPLFSKRGHSVPSRQ</sequence>
<name>A0ABR3WHA2_9PEZI</name>
<dbReference type="InterPro" id="IPR058240">
    <property type="entry name" value="rSAM_sf"/>
</dbReference>
<evidence type="ECO:0000256" key="1">
    <source>
        <dbReference type="ARBA" id="ARBA00022485"/>
    </source>
</evidence>
<evidence type="ECO:0000256" key="2">
    <source>
        <dbReference type="SAM" id="MobiDB-lite"/>
    </source>
</evidence>
<dbReference type="PANTHER" id="PTHR30538">
    <property type="entry name" value="LYSINE 2,3-AMINOMUTASE-RELATED"/>
    <property type="match status" value="1"/>
</dbReference>
<dbReference type="PANTHER" id="PTHR30538:SF0">
    <property type="entry name" value="L-LYSINE 2,3-AMINOMUTASE AQ_1632-RELATED"/>
    <property type="match status" value="1"/>
</dbReference>
<organism evidence="3 4">
    <name type="scientific">Diaporthe australafricana</name>
    <dbReference type="NCBI Taxonomy" id="127596"/>
    <lineage>
        <taxon>Eukaryota</taxon>
        <taxon>Fungi</taxon>
        <taxon>Dikarya</taxon>
        <taxon>Ascomycota</taxon>
        <taxon>Pezizomycotina</taxon>
        <taxon>Sordariomycetes</taxon>
        <taxon>Sordariomycetidae</taxon>
        <taxon>Diaporthales</taxon>
        <taxon>Diaporthaceae</taxon>
        <taxon>Diaporthe</taxon>
    </lineage>
</organism>
<protein>
    <recommendedName>
        <fullName evidence="5">L-lysine 2,3-aminomutase</fullName>
    </recommendedName>
</protein>
<keyword evidence="4" id="KW-1185">Reference proteome</keyword>
<gene>
    <name evidence="3" type="ORF">Daus18300_008680</name>
</gene>
<dbReference type="Gene3D" id="3.20.20.70">
    <property type="entry name" value="Aldolase class I"/>
    <property type="match status" value="1"/>
</dbReference>
<dbReference type="Proteomes" id="UP001583177">
    <property type="component" value="Unassembled WGS sequence"/>
</dbReference>
<keyword evidence="1" id="KW-0479">Metal-binding</keyword>
<keyword evidence="1" id="KW-0004">4Fe-4S</keyword>
<evidence type="ECO:0008006" key="5">
    <source>
        <dbReference type="Google" id="ProtNLM"/>
    </source>
</evidence>
<evidence type="ECO:0000313" key="3">
    <source>
        <dbReference type="EMBL" id="KAL1861711.1"/>
    </source>
</evidence>
<comment type="caution">
    <text evidence="3">The sequence shown here is derived from an EMBL/GenBank/DDBJ whole genome shotgun (WGS) entry which is preliminary data.</text>
</comment>
<proteinExistence type="predicted"/>